<evidence type="ECO:0008006" key="4">
    <source>
        <dbReference type="Google" id="ProtNLM"/>
    </source>
</evidence>
<keyword evidence="1" id="KW-1133">Transmembrane helix</keyword>
<feature type="transmembrane region" description="Helical" evidence="1">
    <location>
        <begin position="260"/>
        <end position="277"/>
    </location>
</feature>
<keyword evidence="1" id="KW-0472">Membrane</keyword>
<dbReference type="Gene3D" id="2.60.40.1120">
    <property type="entry name" value="Carboxypeptidase-like, regulatory domain"/>
    <property type="match status" value="2"/>
</dbReference>
<name>A0A2M7RPV4_9BACT</name>
<feature type="transmembrane region" description="Helical" evidence="1">
    <location>
        <begin position="283"/>
        <end position="301"/>
    </location>
</feature>
<dbReference type="SUPFAM" id="SSF49464">
    <property type="entry name" value="Carboxypeptidase regulatory domain-like"/>
    <property type="match status" value="2"/>
</dbReference>
<dbReference type="AlphaFoldDB" id="A0A2M7RPV4"/>
<evidence type="ECO:0000256" key="1">
    <source>
        <dbReference type="SAM" id="Phobius"/>
    </source>
</evidence>
<evidence type="ECO:0000313" key="3">
    <source>
        <dbReference type="Proteomes" id="UP000229371"/>
    </source>
</evidence>
<feature type="transmembrane region" description="Helical" evidence="1">
    <location>
        <begin position="83"/>
        <end position="108"/>
    </location>
</feature>
<feature type="transmembrane region" description="Helical" evidence="1">
    <location>
        <begin position="114"/>
        <end position="131"/>
    </location>
</feature>
<sequence length="396" mass="45374">PESPLSPIIESVWQGIGGGVQQIQQIQQVIGEKIQQTQQAIKENVQQVKLIVGAVEKQARKQVEKIRENPEVQKVMSEPVVNIATKVVAVGTVTVAASTGLISLMPFAASLSDFAVLPFRLLSFFSLAGWMRGRKRQWGVVYDSITKQPLDPVYVILKDKHGKEIVTRITDMNGRFGFLVPPGEYYIETKKTHYQFPSQKVIGSSDEIYDNLYRGGLLRIIDPKITAINIPMDPLDFDWNEKAKQKYIKFNYRWEIVKRWIPEILFLLGFFVSFAVWILKPTIFNQIMIWFFVGLGILKHFGFKQRIWGLVLDKKTKKPLPFVFLRVFFAKLNQQIHFITTDAFGRYYGLVQPGVYDISLEKKTEKGYEIIAKIPSVKAKKGVINKDLFITDKQIT</sequence>
<dbReference type="EMBL" id="PFMI01000005">
    <property type="protein sequence ID" value="PIZ01247.1"/>
    <property type="molecule type" value="Genomic_DNA"/>
</dbReference>
<feature type="non-terminal residue" evidence="2">
    <location>
        <position position="1"/>
    </location>
</feature>
<comment type="caution">
    <text evidence="2">The sequence shown here is derived from an EMBL/GenBank/DDBJ whole genome shotgun (WGS) entry which is preliminary data.</text>
</comment>
<accession>A0A2M7RPV4</accession>
<organism evidence="2 3">
    <name type="scientific">bacterium (Candidatus Gribaldobacteria) CG_4_10_14_0_8_um_filter_33_9</name>
    <dbReference type="NCBI Taxonomy" id="2014266"/>
    <lineage>
        <taxon>Bacteria</taxon>
        <taxon>Candidatus Gribaldobacteria</taxon>
    </lineage>
</organism>
<proteinExistence type="predicted"/>
<evidence type="ECO:0000313" key="2">
    <source>
        <dbReference type="EMBL" id="PIZ01247.1"/>
    </source>
</evidence>
<dbReference type="InterPro" id="IPR008969">
    <property type="entry name" value="CarboxyPept-like_regulatory"/>
</dbReference>
<protein>
    <recommendedName>
        <fullName evidence="4">Carboxypeptidase regulatory-like domain-containing protein</fullName>
    </recommendedName>
</protein>
<gene>
    <name evidence="2" type="ORF">COY61_00235</name>
</gene>
<reference evidence="3" key="1">
    <citation type="submission" date="2017-09" db="EMBL/GenBank/DDBJ databases">
        <title>Depth-based differentiation of microbial function through sediment-hosted aquifers and enrichment of novel symbionts in the deep terrestrial subsurface.</title>
        <authorList>
            <person name="Probst A.J."/>
            <person name="Ladd B."/>
            <person name="Jarett J.K."/>
            <person name="Geller-Mcgrath D.E."/>
            <person name="Sieber C.M.K."/>
            <person name="Emerson J.B."/>
            <person name="Anantharaman K."/>
            <person name="Thomas B.C."/>
            <person name="Malmstrom R."/>
            <person name="Stieglmeier M."/>
            <person name="Klingl A."/>
            <person name="Woyke T."/>
            <person name="Ryan C.M."/>
            <person name="Banfield J.F."/>
        </authorList>
    </citation>
    <scope>NUCLEOTIDE SEQUENCE [LARGE SCALE GENOMIC DNA]</scope>
</reference>
<keyword evidence="1" id="KW-0812">Transmembrane</keyword>
<dbReference type="Proteomes" id="UP000229371">
    <property type="component" value="Unassembled WGS sequence"/>
</dbReference>